<feature type="region of interest" description="Disordered" evidence="16">
    <location>
        <begin position="713"/>
        <end position="765"/>
    </location>
</feature>
<keyword evidence="2" id="KW-0813">Transport</keyword>
<evidence type="ECO:0000256" key="9">
    <source>
        <dbReference type="ARBA" id="ARBA00022989"/>
    </source>
</evidence>
<protein>
    <submittedName>
        <fullName evidence="20">LETM1 and EF-hand domain-containing protein 1, mitochondrial</fullName>
    </submittedName>
</protein>
<dbReference type="GO" id="GO:0005509">
    <property type="term" value="F:calcium ion binding"/>
    <property type="evidence" value="ECO:0007669"/>
    <property type="project" value="InterPro"/>
</dbReference>
<keyword evidence="6" id="KW-0999">Mitochondrion inner membrane</keyword>
<comment type="subcellular location">
    <subcellularLocation>
        <location evidence="1">Mitochondrion inner membrane</location>
        <topology evidence="1">Single-pass membrane protein</topology>
    </subcellularLocation>
</comment>
<feature type="transmembrane region" description="Helical" evidence="17">
    <location>
        <begin position="145"/>
        <end position="168"/>
    </location>
</feature>
<evidence type="ECO:0000256" key="1">
    <source>
        <dbReference type="ARBA" id="ARBA00004434"/>
    </source>
</evidence>
<dbReference type="PANTHER" id="PTHR14009">
    <property type="entry name" value="LEUCINE ZIPPER-EF-HAND CONTAINING TRANSMEMBRANE PROTEIN"/>
    <property type="match status" value="1"/>
</dbReference>
<evidence type="ECO:0000256" key="4">
    <source>
        <dbReference type="ARBA" id="ARBA00022692"/>
    </source>
</evidence>
<evidence type="ECO:0000256" key="14">
    <source>
        <dbReference type="PROSITE-ProRule" id="PRU01094"/>
    </source>
</evidence>
<feature type="compositionally biased region" description="Pro residues" evidence="16">
    <location>
        <begin position="735"/>
        <end position="751"/>
    </location>
</feature>
<reference evidence="20 21" key="1">
    <citation type="submission" date="2014-11" db="EMBL/GenBank/DDBJ databases">
        <title>Genetic blueprint of the zoonotic pathogen Toxocara canis.</title>
        <authorList>
            <person name="Zhu X.-Q."/>
            <person name="Korhonen P.K."/>
            <person name="Cai H."/>
            <person name="Young N.D."/>
            <person name="Nejsum P."/>
            <person name="von Samson-Himmelstjerna G."/>
            <person name="Boag P.R."/>
            <person name="Tan P."/>
            <person name="Li Q."/>
            <person name="Min J."/>
            <person name="Yang Y."/>
            <person name="Wang X."/>
            <person name="Fang X."/>
            <person name="Hall R.S."/>
            <person name="Hofmann A."/>
            <person name="Sternberg P.W."/>
            <person name="Jex A.R."/>
            <person name="Gasser R.B."/>
        </authorList>
    </citation>
    <scope>NUCLEOTIDE SEQUENCE [LARGE SCALE GENOMIC DNA]</scope>
    <source>
        <strain evidence="20">PN_DK_2014</strain>
    </source>
</reference>
<evidence type="ECO:0000256" key="12">
    <source>
        <dbReference type="ARBA" id="ARBA00023128"/>
    </source>
</evidence>
<evidence type="ECO:0000259" key="19">
    <source>
        <dbReference type="PROSITE" id="PS51758"/>
    </source>
</evidence>
<evidence type="ECO:0000256" key="17">
    <source>
        <dbReference type="SAM" id="Phobius"/>
    </source>
</evidence>
<feature type="domain" description="Letm1 RBD" evidence="19">
    <location>
        <begin position="191"/>
        <end position="477"/>
    </location>
</feature>
<feature type="coiled-coil region" evidence="15">
    <location>
        <begin position="53"/>
        <end position="80"/>
    </location>
</feature>
<keyword evidence="12 14" id="KW-0496">Mitochondrion</keyword>
<organism evidence="20 21">
    <name type="scientific">Toxocara canis</name>
    <name type="common">Canine roundworm</name>
    <dbReference type="NCBI Taxonomy" id="6265"/>
    <lineage>
        <taxon>Eukaryota</taxon>
        <taxon>Metazoa</taxon>
        <taxon>Ecdysozoa</taxon>
        <taxon>Nematoda</taxon>
        <taxon>Chromadorea</taxon>
        <taxon>Rhabditida</taxon>
        <taxon>Spirurina</taxon>
        <taxon>Ascaridomorpha</taxon>
        <taxon>Ascaridoidea</taxon>
        <taxon>Toxocaridae</taxon>
        <taxon>Toxocara</taxon>
    </lineage>
</organism>
<feature type="compositionally biased region" description="Polar residues" evidence="16">
    <location>
        <begin position="753"/>
        <end position="765"/>
    </location>
</feature>
<evidence type="ECO:0000256" key="2">
    <source>
        <dbReference type="ARBA" id="ARBA00022448"/>
    </source>
</evidence>
<evidence type="ECO:0000256" key="7">
    <source>
        <dbReference type="ARBA" id="ARBA00022837"/>
    </source>
</evidence>
<dbReference type="AlphaFoldDB" id="A0A0B2UYR1"/>
<gene>
    <name evidence="20" type="primary">LETM1</name>
    <name evidence="20" type="ORF">Tcan_11258</name>
</gene>
<dbReference type="PROSITE" id="PS50222">
    <property type="entry name" value="EF_HAND_2"/>
    <property type="match status" value="1"/>
</dbReference>
<dbReference type="InterPro" id="IPR002048">
    <property type="entry name" value="EF_hand_dom"/>
</dbReference>
<sequence>MYRRVLLGVARSQRRLATYRYANIVRPPAVNMVRLQLVRHLHSSFIRFAAVERSRVEETLRMLRDDLQHQESEHEAARKRMLATKDTVKPPLMRRIGNELKHYYHGFRLLALETRLSAKYLWRLARGHSLMRKERQQLVRTVSDLFRLVPFSIFIVVPFLEFTLPIFLKLFPNMLPSTFQEESKEWERLRRRLKVKVEMAKFLQDAIAKIGLERRSEATNAEGKGESKALEFAEFIKKVRSEGGYVSNAELFKFSKLFEDELTLDNLSMSTLRALCRMLDIQPLGTPEILRFQLTMKLRELKADDKEIALEGGVDNLSISELQSACRARGMRSLGMSEQRLKDQLKQWLELSLNDNVPPSLLLLSRTIYLPEDITFTDRLKALLSSLPEGIAEQTRQKLTELEGEKVDYKARLDLIKAIEKGIKEERKTVAKAEKAEKEKAKQKLKEEQEKAKLVEKVAAAEAAAPATHPAMMKPEEAVIGTAAVSPPPVAPEEAFAPEPVLSKATAPAEVAEKVAEAAAVDRKDLENIEHVIHGSVVSEVKHDVTELKEKLIEHKEDLIELDALKKDLEEPKGAKRLRERVAVMLEKVDSLVQKLEEERRNIDETLADPAIKGAVATKKATLLRVEDVIKQLRSLVKLPDDQKRTEMEKVVRALDEDTDGIIDANVVLKAIELLSRHKDLKISAEQVKSIVEVLKKEEEMDGLDAFIEGLTPYPPPPPEPPVMPEEDKAAPTTTPIPPPEMPISMPPIPPAQSKTQSSFKETSV</sequence>
<keyword evidence="10 15" id="KW-0175">Coiled coil</keyword>
<feature type="compositionally biased region" description="Pro residues" evidence="16">
    <location>
        <begin position="713"/>
        <end position="724"/>
    </location>
</feature>
<evidence type="ECO:0000256" key="11">
    <source>
        <dbReference type="ARBA" id="ARBA00023065"/>
    </source>
</evidence>
<keyword evidence="9 17" id="KW-1133">Transmembrane helix</keyword>
<evidence type="ECO:0000313" key="20">
    <source>
        <dbReference type="EMBL" id="KHN76181.1"/>
    </source>
</evidence>
<dbReference type="Proteomes" id="UP000031036">
    <property type="component" value="Unassembled WGS sequence"/>
</dbReference>
<evidence type="ECO:0000256" key="13">
    <source>
        <dbReference type="ARBA" id="ARBA00023136"/>
    </source>
</evidence>
<dbReference type="OrthoDB" id="624114at2759"/>
<keyword evidence="3" id="KW-0109">Calcium transport</keyword>
<dbReference type="InterPro" id="IPR059005">
    <property type="entry name" value="LETM1_C"/>
</dbReference>
<comment type="caution">
    <text evidence="20">The sequence shown here is derived from an EMBL/GenBank/DDBJ whole genome shotgun (WGS) entry which is preliminary data.</text>
</comment>
<keyword evidence="5" id="KW-0479">Metal-binding</keyword>
<dbReference type="InterPro" id="IPR044202">
    <property type="entry name" value="LETM1/MDM38-like"/>
</dbReference>
<dbReference type="Pfam" id="PF26561">
    <property type="entry name" value="LETM1_C"/>
    <property type="match status" value="1"/>
</dbReference>
<evidence type="ECO:0000256" key="10">
    <source>
        <dbReference type="ARBA" id="ARBA00023054"/>
    </source>
</evidence>
<feature type="domain" description="EF-hand" evidence="18">
    <location>
        <begin position="643"/>
        <end position="678"/>
    </location>
</feature>
<dbReference type="PROSITE" id="PS51758">
    <property type="entry name" value="LETM1_RBD"/>
    <property type="match status" value="1"/>
</dbReference>
<name>A0A0B2UYR1_TOXCA</name>
<dbReference type="GO" id="GO:0005743">
    <property type="term" value="C:mitochondrial inner membrane"/>
    <property type="evidence" value="ECO:0007669"/>
    <property type="project" value="UniProtKB-SubCell"/>
</dbReference>
<keyword evidence="13 17" id="KW-0472">Membrane</keyword>
<keyword evidence="7" id="KW-0106">Calcium</keyword>
<dbReference type="EMBL" id="JPKZ01002566">
    <property type="protein sequence ID" value="KHN76181.1"/>
    <property type="molecule type" value="Genomic_DNA"/>
</dbReference>
<keyword evidence="8" id="KW-0809">Transit peptide</keyword>
<evidence type="ECO:0000313" key="21">
    <source>
        <dbReference type="Proteomes" id="UP000031036"/>
    </source>
</evidence>
<dbReference type="InterPro" id="IPR033122">
    <property type="entry name" value="LETM1-like_RBD"/>
</dbReference>
<keyword evidence="4 17" id="KW-0812">Transmembrane</keyword>
<keyword evidence="11" id="KW-0406">Ion transport</keyword>
<dbReference type="GO" id="GO:0043022">
    <property type="term" value="F:ribosome binding"/>
    <property type="evidence" value="ECO:0007669"/>
    <property type="project" value="InterPro"/>
</dbReference>
<evidence type="ECO:0000256" key="8">
    <source>
        <dbReference type="ARBA" id="ARBA00022946"/>
    </source>
</evidence>
<dbReference type="STRING" id="6265.A0A0B2UYR1"/>
<feature type="coiled-coil region" evidence="15">
    <location>
        <begin position="392"/>
        <end position="464"/>
    </location>
</feature>
<dbReference type="OMA" id="QNEMIAD"/>
<dbReference type="Pfam" id="PF07766">
    <property type="entry name" value="LETM1_RBD"/>
    <property type="match status" value="1"/>
</dbReference>
<evidence type="ECO:0000256" key="15">
    <source>
        <dbReference type="SAM" id="Coils"/>
    </source>
</evidence>
<evidence type="ECO:0000256" key="5">
    <source>
        <dbReference type="ARBA" id="ARBA00022723"/>
    </source>
</evidence>
<evidence type="ECO:0000259" key="18">
    <source>
        <dbReference type="PROSITE" id="PS50222"/>
    </source>
</evidence>
<dbReference type="PANTHER" id="PTHR14009:SF1">
    <property type="entry name" value="MITOCHONDRIAL PROTON_CALCIUM EXCHANGER PROTEIN"/>
    <property type="match status" value="1"/>
</dbReference>
<evidence type="ECO:0000256" key="3">
    <source>
        <dbReference type="ARBA" id="ARBA00022568"/>
    </source>
</evidence>
<feature type="coiled-coil region" evidence="15">
    <location>
        <begin position="538"/>
        <end position="609"/>
    </location>
</feature>
<evidence type="ECO:0000256" key="6">
    <source>
        <dbReference type="ARBA" id="ARBA00022792"/>
    </source>
</evidence>
<proteinExistence type="predicted"/>
<accession>A0A0B2UYR1</accession>
<keyword evidence="21" id="KW-1185">Reference proteome</keyword>
<evidence type="ECO:0000256" key="16">
    <source>
        <dbReference type="SAM" id="MobiDB-lite"/>
    </source>
</evidence>
<dbReference type="GO" id="GO:0030003">
    <property type="term" value="P:intracellular monoatomic cation homeostasis"/>
    <property type="evidence" value="ECO:0007669"/>
    <property type="project" value="TreeGrafter"/>
</dbReference>